<gene>
    <name evidence="2" type="ORF">KJI95_15895</name>
</gene>
<dbReference type="InterPro" id="IPR045886">
    <property type="entry name" value="ThiF/MoeB/HesA"/>
</dbReference>
<dbReference type="PANTHER" id="PTHR10953:SF240">
    <property type="entry name" value="SULFUR CARRIER PROTEIN THIS ADENYLYLTRANSFERASE"/>
    <property type="match status" value="1"/>
</dbReference>
<feature type="domain" description="THIF-type NAD/FAD binding fold" evidence="1">
    <location>
        <begin position="10"/>
        <end position="243"/>
    </location>
</feature>
<dbReference type="Pfam" id="PF00899">
    <property type="entry name" value="ThiF"/>
    <property type="match status" value="1"/>
</dbReference>
<accession>A0ABS5VAC8</accession>
<dbReference type="SUPFAM" id="SSF69572">
    <property type="entry name" value="Activating enzymes of the ubiquitin-like proteins"/>
    <property type="match status" value="1"/>
</dbReference>
<sequence>MLADKDFIRYSRQILLPECGEAGQQKLMQSRVAVIGVGGLGCQVAQLLAAAGIGELWLFDHDMVELSNLPRQLLFSEADIGQSKARVAADLLSRRYGTAVRALGKLDDASINLLDDIHWVVDCSDNFATRHLLASFCYTQQKTLVSGAIAAFEGLLFLQAASGASSVKSGCYHCLFPKDTESAKRCASQGVLGSAVAAIAALQAQMIQQLILDMPLPSGRLQRFDFRHFRWHEARVPADPHCAVCATRGETDPC</sequence>
<dbReference type="CDD" id="cd00757">
    <property type="entry name" value="ThiF_MoeB_HesA_family"/>
    <property type="match status" value="1"/>
</dbReference>
<dbReference type="Gene3D" id="3.40.50.720">
    <property type="entry name" value="NAD(P)-binding Rossmann-like Domain"/>
    <property type="match status" value="1"/>
</dbReference>
<evidence type="ECO:0000313" key="3">
    <source>
        <dbReference type="Proteomes" id="UP001195903"/>
    </source>
</evidence>
<name>A0ABS5VAC8_9GAMM</name>
<protein>
    <submittedName>
        <fullName evidence="2">HesA/MoeB/ThiF family protein</fullName>
    </submittedName>
</protein>
<comment type="caution">
    <text evidence="2">The sequence shown here is derived from an EMBL/GenBank/DDBJ whole genome shotgun (WGS) entry which is preliminary data.</text>
</comment>
<evidence type="ECO:0000313" key="2">
    <source>
        <dbReference type="EMBL" id="MBT1445978.1"/>
    </source>
</evidence>
<dbReference type="PANTHER" id="PTHR10953">
    <property type="entry name" value="UBIQUITIN-ACTIVATING ENZYME E1"/>
    <property type="match status" value="1"/>
</dbReference>
<dbReference type="InterPro" id="IPR035985">
    <property type="entry name" value="Ubiquitin-activating_enz"/>
</dbReference>
<dbReference type="RefSeq" id="WP_214508173.1">
    <property type="nucleotide sequence ID" value="NZ_JAHEPS010000007.1"/>
</dbReference>
<keyword evidence="3" id="KW-1185">Reference proteome</keyword>
<organism evidence="2 3">
    <name type="scientific">Shewanella jiangmenensis</name>
    <dbReference type="NCBI Taxonomy" id="2837387"/>
    <lineage>
        <taxon>Bacteria</taxon>
        <taxon>Pseudomonadati</taxon>
        <taxon>Pseudomonadota</taxon>
        <taxon>Gammaproteobacteria</taxon>
        <taxon>Alteromonadales</taxon>
        <taxon>Shewanellaceae</taxon>
        <taxon>Shewanella</taxon>
    </lineage>
</organism>
<dbReference type="InterPro" id="IPR029752">
    <property type="entry name" value="D-isomer_DH_CS1"/>
</dbReference>
<evidence type="ECO:0000259" key="1">
    <source>
        <dbReference type="Pfam" id="PF00899"/>
    </source>
</evidence>
<reference evidence="2 3" key="1">
    <citation type="submission" date="2021-05" db="EMBL/GenBank/DDBJ databases">
        <title>Shewanella sp. JM162201.</title>
        <authorList>
            <person name="Xu S."/>
            <person name="Li A."/>
        </authorList>
    </citation>
    <scope>NUCLEOTIDE SEQUENCE [LARGE SCALE GENOMIC DNA]</scope>
    <source>
        <strain evidence="2 3">JM162201</strain>
    </source>
</reference>
<dbReference type="EMBL" id="JAHEPS010000007">
    <property type="protein sequence ID" value="MBT1445978.1"/>
    <property type="molecule type" value="Genomic_DNA"/>
</dbReference>
<dbReference type="InterPro" id="IPR000594">
    <property type="entry name" value="ThiF_NAD_FAD-bd"/>
</dbReference>
<dbReference type="Proteomes" id="UP001195903">
    <property type="component" value="Unassembled WGS sequence"/>
</dbReference>
<dbReference type="PROSITE" id="PS00065">
    <property type="entry name" value="D_2_HYDROXYACID_DH_1"/>
    <property type="match status" value="1"/>
</dbReference>
<proteinExistence type="predicted"/>